<feature type="transmembrane region" description="Helical" evidence="2">
    <location>
        <begin position="198"/>
        <end position="221"/>
    </location>
</feature>
<dbReference type="AlphaFoldDB" id="A0A2J6S8A8"/>
<sequence>MVRISEQFRVEVPDRGRIPLNSISAIKTLVVTIQGAQAAYDLANGLNLGAYALTVSLANIYRPLAIAGLFRLPASLWLTDEYRYATTKSTVREVLEANGLVKFQDLESTTTPGTPLHSALPPVPPAGPTSGYSTQTSPSNGAHPPPIPLPGPGFIRSKKKWMPRVVKAIFFLPILALIGLVCYYFRPNPRITEGTASTLTINLFYAVPLLVTFVTTSFYTFVQDKTDHTIIPCINSVWYRIYTYVLFLFAFVLLIVVALETRRTSCGQYTTYPQFLNLDHYLCPA</sequence>
<feature type="transmembrane region" description="Helical" evidence="2">
    <location>
        <begin position="241"/>
        <end position="259"/>
    </location>
</feature>
<feature type="region of interest" description="Disordered" evidence="1">
    <location>
        <begin position="110"/>
        <end position="146"/>
    </location>
</feature>
<dbReference type="OrthoDB" id="4586224at2759"/>
<keyword evidence="2" id="KW-0472">Membrane</keyword>
<evidence type="ECO:0000313" key="3">
    <source>
        <dbReference type="EMBL" id="PMD47002.1"/>
    </source>
</evidence>
<keyword evidence="4" id="KW-1185">Reference proteome</keyword>
<feature type="transmembrane region" description="Helical" evidence="2">
    <location>
        <begin position="165"/>
        <end position="186"/>
    </location>
</feature>
<name>A0A2J6S8A8_HYAVF</name>
<evidence type="ECO:0000256" key="1">
    <source>
        <dbReference type="SAM" id="MobiDB-lite"/>
    </source>
</evidence>
<evidence type="ECO:0000256" key="2">
    <source>
        <dbReference type="SAM" id="Phobius"/>
    </source>
</evidence>
<gene>
    <name evidence="3" type="ORF">L207DRAFT_627755</name>
</gene>
<feature type="compositionally biased region" description="Polar residues" evidence="1">
    <location>
        <begin position="130"/>
        <end position="140"/>
    </location>
</feature>
<dbReference type="Proteomes" id="UP000235786">
    <property type="component" value="Unassembled WGS sequence"/>
</dbReference>
<protein>
    <submittedName>
        <fullName evidence="3">Uncharacterized protein</fullName>
    </submittedName>
</protein>
<proteinExistence type="predicted"/>
<evidence type="ECO:0000313" key="4">
    <source>
        <dbReference type="Proteomes" id="UP000235786"/>
    </source>
</evidence>
<keyword evidence="2" id="KW-0812">Transmembrane</keyword>
<keyword evidence="2" id="KW-1133">Transmembrane helix</keyword>
<dbReference type="EMBL" id="KZ613938">
    <property type="protein sequence ID" value="PMD47002.1"/>
    <property type="molecule type" value="Genomic_DNA"/>
</dbReference>
<accession>A0A2J6S8A8</accession>
<reference evidence="3 4" key="1">
    <citation type="submission" date="2016-04" db="EMBL/GenBank/DDBJ databases">
        <title>A degradative enzymes factory behind the ericoid mycorrhizal symbiosis.</title>
        <authorList>
            <consortium name="DOE Joint Genome Institute"/>
            <person name="Martino E."/>
            <person name="Morin E."/>
            <person name="Grelet G."/>
            <person name="Kuo A."/>
            <person name="Kohler A."/>
            <person name="Daghino S."/>
            <person name="Barry K."/>
            <person name="Choi C."/>
            <person name="Cichocki N."/>
            <person name="Clum A."/>
            <person name="Copeland A."/>
            <person name="Hainaut M."/>
            <person name="Haridas S."/>
            <person name="Labutti K."/>
            <person name="Lindquist E."/>
            <person name="Lipzen A."/>
            <person name="Khouja H.-R."/>
            <person name="Murat C."/>
            <person name="Ohm R."/>
            <person name="Olson A."/>
            <person name="Spatafora J."/>
            <person name="Veneault-Fourrey C."/>
            <person name="Henrissat B."/>
            <person name="Grigoriev I."/>
            <person name="Martin F."/>
            <person name="Perotto S."/>
        </authorList>
    </citation>
    <scope>NUCLEOTIDE SEQUENCE [LARGE SCALE GENOMIC DNA]</scope>
    <source>
        <strain evidence="3 4">F</strain>
    </source>
</reference>
<organism evidence="3 4">
    <name type="scientific">Hyaloscypha variabilis (strain UAMH 11265 / GT02V1 / F)</name>
    <name type="common">Meliniomyces variabilis</name>
    <dbReference type="NCBI Taxonomy" id="1149755"/>
    <lineage>
        <taxon>Eukaryota</taxon>
        <taxon>Fungi</taxon>
        <taxon>Dikarya</taxon>
        <taxon>Ascomycota</taxon>
        <taxon>Pezizomycotina</taxon>
        <taxon>Leotiomycetes</taxon>
        <taxon>Helotiales</taxon>
        <taxon>Hyaloscyphaceae</taxon>
        <taxon>Hyaloscypha</taxon>
        <taxon>Hyaloscypha variabilis</taxon>
    </lineage>
</organism>